<proteinExistence type="predicted"/>
<gene>
    <name evidence="1" type="ORF">PGQ11_005530</name>
</gene>
<evidence type="ECO:0000313" key="1">
    <source>
        <dbReference type="EMBL" id="KAK8875016.1"/>
    </source>
</evidence>
<dbReference type="Proteomes" id="UP001390339">
    <property type="component" value="Unassembled WGS sequence"/>
</dbReference>
<reference evidence="1 2" key="1">
    <citation type="journal article" date="2024" name="IMA Fungus">
        <title>Apiospora arundinis, a panoply of carbohydrate-active enzymes and secondary metabolites.</title>
        <authorList>
            <person name="Sorensen T."/>
            <person name="Petersen C."/>
            <person name="Muurmann A.T."/>
            <person name="Christiansen J.V."/>
            <person name="Brundto M.L."/>
            <person name="Overgaard C.K."/>
            <person name="Boysen A.T."/>
            <person name="Wollenberg R.D."/>
            <person name="Larsen T.O."/>
            <person name="Sorensen J.L."/>
            <person name="Nielsen K.L."/>
            <person name="Sondergaard T.E."/>
        </authorList>
    </citation>
    <scope>NUCLEOTIDE SEQUENCE [LARGE SCALE GENOMIC DNA]</scope>
    <source>
        <strain evidence="1 2">AAU 773</strain>
    </source>
</reference>
<name>A0ABR2JBE5_9PEZI</name>
<evidence type="ECO:0000313" key="2">
    <source>
        <dbReference type="Proteomes" id="UP001390339"/>
    </source>
</evidence>
<organism evidence="1 2">
    <name type="scientific">Apiospora arundinis</name>
    <dbReference type="NCBI Taxonomy" id="335852"/>
    <lineage>
        <taxon>Eukaryota</taxon>
        <taxon>Fungi</taxon>
        <taxon>Dikarya</taxon>
        <taxon>Ascomycota</taxon>
        <taxon>Pezizomycotina</taxon>
        <taxon>Sordariomycetes</taxon>
        <taxon>Xylariomycetidae</taxon>
        <taxon>Amphisphaeriales</taxon>
        <taxon>Apiosporaceae</taxon>
        <taxon>Apiospora</taxon>
    </lineage>
</organism>
<keyword evidence="2" id="KW-1185">Reference proteome</keyword>
<protein>
    <submittedName>
        <fullName evidence="1">Uncharacterized protein</fullName>
    </submittedName>
</protein>
<comment type="caution">
    <text evidence="1">The sequence shown here is derived from an EMBL/GenBank/DDBJ whole genome shotgun (WGS) entry which is preliminary data.</text>
</comment>
<dbReference type="EMBL" id="JAPCWZ010000003">
    <property type="protein sequence ID" value="KAK8875016.1"/>
    <property type="molecule type" value="Genomic_DNA"/>
</dbReference>
<accession>A0ABR2JBE5</accession>
<sequence length="289" mass="32028">MRWPPYLAHLKPRTDYKVLEFLFSPLLGREERHHDQVGRGHPAVRLDSSDSAFVDQEPRVPLFHGSRNVGKNPHGVFIMPAVQDAVQEVNLRTPDRLRREEVVGLDHDGRIEVYAYQLLGYVGPLLQHQGAVGYYTLVPVTDPEFLQVVAFAASDVDHHRASSPRAGEDCVEGVYVHPGIEDVVGMQRHGIVEPLRDLRPSAHIVEVGSAGPPEVLVVARLAIRRVLEARRGEEGVEVVEYRHGELVVEPTAVPRWESRVAGQGAGPGCRLIGVFADLGEQMLRGKMAN</sequence>